<dbReference type="SUPFAM" id="SSF56112">
    <property type="entry name" value="Protein kinase-like (PK-like)"/>
    <property type="match status" value="1"/>
</dbReference>
<dbReference type="InterPro" id="IPR000719">
    <property type="entry name" value="Prot_kinase_dom"/>
</dbReference>
<evidence type="ECO:0000256" key="5">
    <source>
        <dbReference type="ARBA" id="ARBA00022840"/>
    </source>
</evidence>
<evidence type="ECO:0000256" key="6">
    <source>
        <dbReference type="PROSITE-ProRule" id="PRU10141"/>
    </source>
</evidence>
<gene>
    <name evidence="9" type="ORF">H9942_07660</name>
</gene>
<dbReference type="Gene3D" id="1.10.510.10">
    <property type="entry name" value="Transferase(Phosphotransferase) domain 1"/>
    <property type="match status" value="1"/>
</dbReference>
<dbReference type="CDD" id="cd14014">
    <property type="entry name" value="STKc_PknB_like"/>
    <property type="match status" value="1"/>
</dbReference>
<dbReference type="PROSITE" id="PS00109">
    <property type="entry name" value="PROTEIN_KINASE_TYR"/>
    <property type="match status" value="1"/>
</dbReference>
<dbReference type="GO" id="GO:0004674">
    <property type="term" value="F:protein serine/threonine kinase activity"/>
    <property type="evidence" value="ECO:0007669"/>
    <property type="project" value="UniProtKB-EC"/>
</dbReference>
<keyword evidence="4 9" id="KW-0418">Kinase</keyword>
<dbReference type="Pfam" id="PF00069">
    <property type="entry name" value="Pkinase"/>
    <property type="match status" value="1"/>
</dbReference>
<evidence type="ECO:0000256" key="7">
    <source>
        <dbReference type="SAM" id="MobiDB-lite"/>
    </source>
</evidence>
<evidence type="ECO:0000256" key="4">
    <source>
        <dbReference type="ARBA" id="ARBA00022777"/>
    </source>
</evidence>
<dbReference type="InterPro" id="IPR011009">
    <property type="entry name" value="Kinase-like_dom_sf"/>
</dbReference>
<dbReference type="Proteomes" id="UP000824214">
    <property type="component" value="Unassembled WGS sequence"/>
</dbReference>
<dbReference type="AlphaFoldDB" id="A0A9D2LYL8"/>
<feature type="domain" description="Protein kinase" evidence="8">
    <location>
        <begin position="46"/>
        <end position="314"/>
    </location>
</feature>
<dbReference type="InterPro" id="IPR008266">
    <property type="entry name" value="Tyr_kinase_AS"/>
</dbReference>
<dbReference type="EMBL" id="DWXZ01000162">
    <property type="protein sequence ID" value="HJB37927.1"/>
    <property type="molecule type" value="Genomic_DNA"/>
</dbReference>
<organism evidence="9 10">
    <name type="scientific">Candidatus Acutalibacter ornithocaccae</name>
    <dbReference type="NCBI Taxonomy" id="2838416"/>
    <lineage>
        <taxon>Bacteria</taxon>
        <taxon>Bacillati</taxon>
        <taxon>Bacillota</taxon>
        <taxon>Clostridia</taxon>
        <taxon>Eubacteriales</taxon>
        <taxon>Acutalibacteraceae</taxon>
        <taxon>Acutalibacter</taxon>
    </lineage>
</organism>
<feature type="binding site" evidence="6">
    <location>
        <position position="75"/>
    </location>
    <ligand>
        <name>ATP</name>
        <dbReference type="ChEBI" id="CHEBI:30616"/>
    </ligand>
</feature>
<feature type="region of interest" description="Disordered" evidence="7">
    <location>
        <begin position="399"/>
        <end position="418"/>
    </location>
</feature>
<dbReference type="PANTHER" id="PTHR43289:SF6">
    <property type="entry name" value="SERINE_THREONINE-PROTEIN KINASE NEKL-3"/>
    <property type="match status" value="1"/>
</dbReference>
<keyword evidence="3 6" id="KW-0547">Nucleotide-binding</keyword>
<evidence type="ECO:0000313" key="9">
    <source>
        <dbReference type="EMBL" id="HJB37927.1"/>
    </source>
</evidence>
<proteinExistence type="predicted"/>
<evidence type="ECO:0000256" key="1">
    <source>
        <dbReference type="ARBA" id="ARBA00012513"/>
    </source>
</evidence>
<keyword evidence="2" id="KW-0808">Transferase</keyword>
<dbReference type="InterPro" id="IPR011050">
    <property type="entry name" value="Pectin_lyase_fold/virulence"/>
</dbReference>
<dbReference type="PANTHER" id="PTHR43289">
    <property type="entry name" value="MITOGEN-ACTIVATED PROTEIN KINASE KINASE KINASE 20-RELATED"/>
    <property type="match status" value="1"/>
</dbReference>
<feature type="region of interest" description="Disordered" evidence="7">
    <location>
        <begin position="313"/>
        <end position="362"/>
    </location>
</feature>
<dbReference type="PROSITE" id="PS50011">
    <property type="entry name" value="PROTEIN_KINASE_DOM"/>
    <property type="match status" value="1"/>
</dbReference>
<dbReference type="GO" id="GO:0005524">
    <property type="term" value="F:ATP binding"/>
    <property type="evidence" value="ECO:0007669"/>
    <property type="project" value="UniProtKB-UniRule"/>
</dbReference>
<evidence type="ECO:0000313" key="10">
    <source>
        <dbReference type="Proteomes" id="UP000824214"/>
    </source>
</evidence>
<sequence>MEKSFCPYCMSRVIPGESCPQCGLTAGNYVPSPHHLPPGTVLLGRYLVGRALGEGGFGITYIGYDLRLELKVAIKEYYPVDRATRNSAVSLSVTSFVGPSSQSFQRGKEKYLVEARAMAKMDKQQAIVSVRDFFEENNTAYIVMEYIDGTTFCDLVKQRGRIPPGELFPLLEPLFGDLALMHEHGLIHRDISPDNLMLEHGVVRLLDFGCARESTRGTETLTIALKQGYAPVEQYQQKGQGPWTDIYALCATIYFCLTGKAPPQALDRITADGLVPPSKLGVPIPPGQEAALLKGLRLSPGRRFRSMEEFHGALYSPQPPSFPEDPGGADEEEDSPAILQEQDTPPATQEPEEQRSPVATQEVLPQPTPLWKRWQLWIAAAAVPLVVFAAELASIDRQADTPVSSAGAPSGEGASAVSLEEEGLNRQVRLIPSLMENSLRNAMTDASVEEVVLEEGAEIYVFTQPLEVTKRLVIPAGAQLIAGQLLTVTGEGSIQVEGLLSVECCVVQGEGVISVEEGGTLTGGGILFLEREASLQAAQTATVELAGQPYGQGESSQRFPVVDEEALFANAVPVSSLEEWQQALQDPSTQAIQVTGDLELPPEGISHTIPVRVNEGVTVTVQESDEANAGPWYADGALVLNRGTILADFQTAGESGRICCVLNYGTIAGAFHMDCPGNLLNFGELHISQAQFLQTNLWNLGDLALEAEGEESYLHLLSETGGNFGTVTVGRQAFLTLECPGTFFNGGSVEVAGGTLENHTHLRFGGSLDFSQAGSLFDNSGLLEMVSSTASWDMHPESEWRGAGVAVADGTNPITLPDGADESNLVVFHWDDTARHVQTEEELREALADEDTALVVLEGEGPLTLTEDLTVTKQLLADTGLVMASGNLTVSGTGAFLRGGLDLGVGTLTVEQGAIVWSDSYANFGSVHVSGGLLVNSGELTLTGESALTLAEQGSLVNLGFLHFQEAVWAVQDASLFSWGWLDMAASTLEVGEGGFVNLRAFGTALDEASTVVNRGNLSLYAYQDGDSFTLAGTLQNEGELSLGAATLLAGTMENQGTVRVLAGLRVQGSLRNQGLVETVGCQVEAEGDGSIIGNPAQPAAE</sequence>
<dbReference type="PROSITE" id="PS00107">
    <property type="entry name" value="PROTEIN_KINASE_ATP"/>
    <property type="match status" value="1"/>
</dbReference>
<dbReference type="SUPFAM" id="SSF51126">
    <property type="entry name" value="Pectin lyase-like"/>
    <property type="match status" value="1"/>
</dbReference>
<evidence type="ECO:0000259" key="8">
    <source>
        <dbReference type="PROSITE" id="PS50011"/>
    </source>
</evidence>
<protein>
    <recommendedName>
        <fullName evidence="1">non-specific serine/threonine protein kinase</fullName>
        <ecNumber evidence="1">2.7.11.1</ecNumber>
    </recommendedName>
</protein>
<keyword evidence="5 6" id="KW-0067">ATP-binding</keyword>
<evidence type="ECO:0000256" key="3">
    <source>
        <dbReference type="ARBA" id="ARBA00022741"/>
    </source>
</evidence>
<dbReference type="InterPro" id="IPR017441">
    <property type="entry name" value="Protein_kinase_ATP_BS"/>
</dbReference>
<comment type="caution">
    <text evidence="9">The sequence shown here is derived from an EMBL/GenBank/DDBJ whole genome shotgun (WGS) entry which is preliminary data.</text>
</comment>
<dbReference type="EC" id="2.7.11.1" evidence="1"/>
<dbReference type="Gene3D" id="3.30.200.20">
    <property type="entry name" value="Phosphorylase Kinase, domain 1"/>
    <property type="match status" value="1"/>
</dbReference>
<accession>A0A9D2LYL8</accession>
<feature type="compositionally biased region" description="Low complexity" evidence="7">
    <location>
        <begin position="402"/>
        <end position="418"/>
    </location>
</feature>
<reference evidence="9" key="1">
    <citation type="journal article" date="2021" name="PeerJ">
        <title>Extensive microbial diversity within the chicken gut microbiome revealed by metagenomics and culture.</title>
        <authorList>
            <person name="Gilroy R."/>
            <person name="Ravi A."/>
            <person name="Getino M."/>
            <person name="Pursley I."/>
            <person name="Horton D.L."/>
            <person name="Alikhan N.F."/>
            <person name="Baker D."/>
            <person name="Gharbi K."/>
            <person name="Hall N."/>
            <person name="Watson M."/>
            <person name="Adriaenssens E.M."/>
            <person name="Foster-Nyarko E."/>
            <person name="Jarju S."/>
            <person name="Secka A."/>
            <person name="Antonio M."/>
            <person name="Oren A."/>
            <person name="Chaudhuri R.R."/>
            <person name="La Ragione R."/>
            <person name="Hildebrand F."/>
            <person name="Pallen M.J."/>
        </authorList>
    </citation>
    <scope>NUCLEOTIDE SEQUENCE</scope>
    <source>
        <strain evidence="9">ChiBcolR8-3208</strain>
    </source>
</reference>
<name>A0A9D2LYL8_9FIRM</name>
<evidence type="ECO:0000256" key="2">
    <source>
        <dbReference type="ARBA" id="ARBA00022679"/>
    </source>
</evidence>
<reference evidence="9" key="2">
    <citation type="submission" date="2021-04" db="EMBL/GenBank/DDBJ databases">
        <authorList>
            <person name="Gilroy R."/>
        </authorList>
    </citation>
    <scope>NUCLEOTIDE SEQUENCE</scope>
    <source>
        <strain evidence="9">ChiBcolR8-3208</strain>
    </source>
</reference>